<keyword evidence="10" id="KW-1185">Reference proteome</keyword>
<comment type="similarity">
    <text evidence="2">Belongs to the binding-protein-dependent transport system permease family. FecCD subfamily.</text>
</comment>
<dbReference type="InterPro" id="IPR037294">
    <property type="entry name" value="ABC_BtuC-like"/>
</dbReference>
<dbReference type="EMBL" id="BJUS01000001">
    <property type="protein sequence ID" value="GEK71517.1"/>
    <property type="molecule type" value="Genomic_DNA"/>
</dbReference>
<comment type="subcellular location">
    <subcellularLocation>
        <location evidence="1">Cell membrane</location>
        <topology evidence="1">Multi-pass membrane protein</topology>
    </subcellularLocation>
</comment>
<dbReference type="RefSeq" id="WP_146907182.1">
    <property type="nucleotide sequence ID" value="NZ_BJUS01000001.1"/>
</dbReference>
<dbReference type="Gene3D" id="1.10.3470.10">
    <property type="entry name" value="ABC transporter involved in vitamin B12 uptake, BtuC"/>
    <property type="match status" value="1"/>
</dbReference>
<gene>
    <name evidence="9" type="ORF">HHA04nite_00610</name>
</gene>
<organism evidence="9 10">
    <name type="scientific">Halomonas halophila</name>
    <dbReference type="NCBI Taxonomy" id="29573"/>
    <lineage>
        <taxon>Bacteria</taxon>
        <taxon>Pseudomonadati</taxon>
        <taxon>Pseudomonadota</taxon>
        <taxon>Gammaproteobacteria</taxon>
        <taxon>Oceanospirillales</taxon>
        <taxon>Halomonadaceae</taxon>
        <taxon>Halomonas</taxon>
    </lineage>
</organism>
<feature type="transmembrane region" description="Helical" evidence="8">
    <location>
        <begin position="105"/>
        <end position="123"/>
    </location>
</feature>
<protein>
    <submittedName>
        <fullName evidence="9">ABC transporter permease</fullName>
    </submittedName>
</protein>
<feature type="transmembrane region" description="Helical" evidence="8">
    <location>
        <begin position="325"/>
        <end position="345"/>
    </location>
</feature>
<feature type="transmembrane region" description="Helical" evidence="8">
    <location>
        <begin position="295"/>
        <end position="313"/>
    </location>
</feature>
<reference evidence="9 10" key="1">
    <citation type="submission" date="2019-07" db="EMBL/GenBank/DDBJ databases">
        <title>Whole genome shotgun sequence of Halomonas halophila NBRC 102604.</title>
        <authorList>
            <person name="Hosoyama A."/>
            <person name="Uohara A."/>
            <person name="Ohji S."/>
            <person name="Ichikawa N."/>
        </authorList>
    </citation>
    <scope>NUCLEOTIDE SEQUENCE [LARGE SCALE GENOMIC DNA]</scope>
    <source>
        <strain evidence="9 10">NBRC 102604</strain>
    </source>
</reference>
<dbReference type="CDD" id="cd06550">
    <property type="entry name" value="TM_ABC_iron-siderophores_like"/>
    <property type="match status" value="1"/>
</dbReference>
<keyword evidence="4" id="KW-1003">Cell membrane</keyword>
<feature type="transmembrane region" description="Helical" evidence="8">
    <location>
        <begin position="207"/>
        <end position="231"/>
    </location>
</feature>
<evidence type="ECO:0000256" key="4">
    <source>
        <dbReference type="ARBA" id="ARBA00022475"/>
    </source>
</evidence>
<proteinExistence type="inferred from homology"/>
<accession>A0ABQ0TZH9</accession>
<dbReference type="Proteomes" id="UP000321121">
    <property type="component" value="Unassembled WGS sequence"/>
</dbReference>
<dbReference type="SUPFAM" id="SSF81345">
    <property type="entry name" value="ABC transporter involved in vitamin B12 uptake, BtuC"/>
    <property type="match status" value="1"/>
</dbReference>
<evidence type="ECO:0000256" key="3">
    <source>
        <dbReference type="ARBA" id="ARBA00022448"/>
    </source>
</evidence>
<evidence type="ECO:0000313" key="10">
    <source>
        <dbReference type="Proteomes" id="UP000321121"/>
    </source>
</evidence>
<sequence>MARISVSHSAWHWGWLAPLLLFAAVMAGTAIGETAIPFDTILKVLANHLGGTAFAVDRIDAGIVWEYRLSRAILAACCGAGLALAGVVLQALLRNPLADPFLMGISAGASTGAVSVAILGVGAGTLTLSLGAFAGAGLAFGLVVLLAHAAGSGTGGGRATQAAGAIILAGIAGSQLFNALTALIIAKSASAEQARGIMFWLMGNLSGVRWSDVALGLPAALAGLAICLWYRRALDAFTFGADSAASLGIPVRRVRGVLIAAMALVTAAMVSMVGAIGFVGLVIPHAMRFLVGSRHTRLLPASALAGAVFLIGADVLSRTLVAGQVLPIGVVTALIGAPAFALILIRGARTQ</sequence>
<dbReference type="InterPro" id="IPR000522">
    <property type="entry name" value="ABC_transptr_permease_BtuC"/>
</dbReference>
<evidence type="ECO:0000256" key="8">
    <source>
        <dbReference type="SAM" id="Phobius"/>
    </source>
</evidence>
<keyword evidence="6 8" id="KW-1133">Transmembrane helix</keyword>
<evidence type="ECO:0000256" key="6">
    <source>
        <dbReference type="ARBA" id="ARBA00022989"/>
    </source>
</evidence>
<comment type="caution">
    <text evidence="9">The sequence shown here is derived from an EMBL/GenBank/DDBJ whole genome shotgun (WGS) entry which is preliminary data.</text>
</comment>
<keyword evidence="5 8" id="KW-0812">Transmembrane</keyword>
<evidence type="ECO:0000256" key="7">
    <source>
        <dbReference type="ARBA" id="ARBA00023136"/>
    </source>
</evidence>
<feature type="transmembrane region" description="Helical" evidence="8">
    <location>
        <begin position="130"/>
        <end position="150"/>
    </location>
</feature>
<evidence type="ECO:0000256" key="5">
    <source>
        <dbReference type="ARBA" id="ARBA00022692"/>
    </source>
</evidence>
<evidence type="ECO:0000256" key="2">
    <source>
        <dbReference type="ARBA" id="ARBA00007935"/>
    </source>
</evidence>
<dbReference type="PANTHER" id="PTHR30472">
    <property type="entry name" value="FERRIC ENTEROBACTIN TRANSPORT SYSTEM PERMEASE PROTEIN"/>
    <property type="match status" value="1"/>
</dbReference>
<evidence type="ECO:0000256" key="1">
    <source>
        <dbReference type="ARBA" id="ARBA00004651"/>
    </source>
</evidence>
<keyword evidence="3" id="KW-0813">Transport</keyword>
<dbReference type="PANTHER" id="PTHR30472:SF25">
    <property type="entry name" value="ABC TRANSPORTER PERMEASE PROTEIN MJ0876-RELATED"/>
    <property type="match status" value="1"/>
</dbReference>
<feature type="transmembrane region" description="Helical" evidence="8">
    <location>
        <begin position="72"/>
        <end position="93"/>
    </location>
</feature>
<feature type="transmembrane region" description="Helical" evidence="8">
    <location>
        <begin position="12"/>
        <end position="32"/>
    </location>
</feature>
<feature type="transmembrane region" description="Helical" evidence="8">
    <location>
        <begin position="257"/>
        <end position="283"/>
    </location>
</feature>
<keyword evidence="7 8" id="KW-0472">Membrane</keyword>
<feature type="transmembrane region" description="Helical" evidence="8">
    <location>
        <begin position="162"/>
        <end position="186"/>
    </location>
</feature>
<evidence type="ECO:0000313" key="9">
    <source>
        <dbReference type="EMBL" id="GEK71517.1"/>
    </source>
</evidence>
<dbReference type="Pfam" id="PF01032">
    <property type="entry name" value="FecCD"/>
    <property type="match status" value="1"/>
</dbReference>
<name>A0ABQ0TZH9_9GAMM</name>